<name>A0A4C1ZNK5_EUMVA</name>
<feature type="compositionally biased region" description="Pro residues" evidence="1">
    <location>
        <begin position="129"/>
        <end position="138"/>
    </location>
</feature>
<protein>
    <submittedName>
        <fullName evidence="2">Uncharacterized protein</fullName>
    </submittedName>
</protein>
<keyword evidence="3" id="KW-1185">Reference proteome</keyword>
<evidence type="ECO:0000313" key="3">
    <source>
        <dbReference type="Proteomes" id="UP000299102"/>
    </source>
</evidence>
<evidence type="ECO:0000256" key="1">
    <source>
        <dbReference type="SAM" id="MobiDB-lite"/>
    </source>
</evidence>
<dbReference type="Proteomes" id="UP000299102">
    <property type="component" value="Unassembled WGS sequence"/>
</dbReference>
<evidence type="ECO:0000313" key="2">
    <source>
        <dbReference type="EMBL" id="GBP88803.1"/>
    </source>
</evidence>
<feature type="compositionally biased region" description="Basic and acidic residues" evidence="1">
    <location>
        <begin position="92"/>
        <end position="101"/>
    </location>
</feature>
<dbReference type="AlphaFoldDB" id="A0A4C1ZNK5"/>
<sequence>MGRCTLCLCRYHVSGRCGRPSAGQSRGARVDFETGTLVLSPDYHHIITFRILAPAHVTFHISPSVCRQNRYHVDDRINSSTEAASGAPLSEGGRRARDAGRVRGKSRRQIFEGVGMRSATDIKGGARPRAPPAPPASAPRPGRCRF</sequence>
<organism evidence="2 3">
    <name type="scientific">Eumeta variegata</name>
    <name type="common">Bagworm moth</name>
    <name type="synonym">Eumeta japonica</name>
    <dbReference type="NCBI Taxonomy" id="151549"/>
    <lineage>
        <taxon>Eukaryota</taxon>
        <taxon>Metazoa</taxon>
        <taxon>Ecdysozoa</taxon>
        <taxon>Arthropoda</taxon>
        <taxon>Hexapoda</taxon>
        <taxon>Insecta</taxon>
        <taxon>Pterygota</taxon>
        <taxon>Neoptera</taxon>
        <taxon>Endopterygota</taxon>
        <taxon>Lepidoptera</taxon>
        <taxon>Glossata</taxon>
        <taxon>Ditrysia</taxon>
        <taxon>Tineoidea</taxon>
        <taxon>Psychidae</taxon>
        <taxon>Oiketicinae</taxon>
        <taxon>Eumeta</taxon>
    </lineage>
</organism>
<feature type="region of interest" description="Disordered" evidence="1">
    <location>
        <begin position="77"/>
        <end position="146"/>
    </location>
</feature>
<gene>
    <name evidence="2" type="ORF">EVAR_66174_1</name>
</gene>
<reference evidence="2 3" key="1">
    <citation type="journal article" date="2019" name="Commun. Biol.">
        <title>The bagworm genome reveals a unique fibroin gene that provides high tensile strength.</title>
        <authorList>
            <person name="Kono N."/>
            <person name="Nakamura H."/>
            <person name="Ohtoshi R."/>
            <person name="Tomita M."/>
            <person name="Numata K."/>
            <person name="Arakawa K."/>
        </authorList>
    </citation>
    <scope>NUCLEOTIDE SEQUENCE [LARGE SCALE GENOMIC DNA]</scope>
</reference>
<proteinExistence type="predicted"/>
<dbReference type="EMBL" id="BGZK01001959">
    <property type="protein sequence ID" value="GBP88803.1"/>
    <property type="molecule type" value="Genomic_DNA"/>
</dbReference>
<comment type="caution">
    <text evidence="2">The sequence shown here is derived from an EMBL/GenBank/DDBJ whole genome shotgun (WGS) entry which is preliminary data.</text>
</comment>
<accession>A0A4C1ZNK5</accession>